<dbReference type="GO" id="GO:0043158">
    <property type="term" value="P:heterocyst development"/>
    <property type="evidence" value="ECO:0007669"/>
    <property type="project" value="UniProtKB-KW"/>
</dbReference>
<evidence type="ECO:0000259" key="4">
    <source>
        <dbReference type="PROSITE" id="PS50110"/>
    </source>
</evidence>
<comment type="induction">
    <text evidence="2">By nitrogen starvation.</text>
</comment>
<dbReference type="EMBL" id="CZDF01000148">
    <property type="protein sequence ID" value="CUR32055.1"/>
    <property type="molecule type" value="Genomic_DNA"/>
</dbReference>
<dbReference type="InterPro" id="IPR011006">
    <property type="entry name" value="CheY-like_superfamily"/>
</dbReference>
<dbReference type="PIRSF" id="PIRSF005897">
    <property type="entry name" value="RR_PatA"/>
    <property type="match status" value="1"/>
</dbReference>
<keyword evidence="2" id="KW-0902">Two-component regulatory system</keyword>
<dbReference type="Proteomes" id="UP000184315">
    <property type="component" value="Unassembled WGS sequence"/>
</dbReference>
<dbReference type="SUPFAM" id="SSF52172">
    <property type="entry name" value="CheY-like"/>
    <property type="match status" value="1"/>
</dbReference>
<dbReference type="InterPro" id="IPR050595">
    <property type="entry name" value="Bact_response_regulator"/>
</dbReference>
<keyword evidence="1 3" id="KW-0597">Phosphoprotein</keyword>
<dbReference type="PANTHER" id="PTHR44591:SF3">
    <property type="entry name" value="RESPONSE REGULATORY DOMAIN-CONTAINING PROTEIN"/>
    <property type="match status" value="1"/>
</dbReference>
<name>A0A1J1LHQ5_9CYAN</name>
<evidence type="ECO:0000256" key="1">
    <source>
        <dbReference type="ARBA" id="ARBA00022553"/>
    </source>
</evidence>
<dbReference type="Pfam" id="PF14332">
    <property type="entry name" value="DUF4388"/>
    <property type="match status" value="1"/>
</dbReference>
<comment type="subcellular location">
    <subcellularLocation>
        <location evidence="2">Cell septum</location>
    </subcellularLocation>
</comment>
<proteinExistence type="evidence at transcript level"/>
<dbReference type="GO" id="GO:0000160">
    <property type="term" value="P:phosphorelay signal transduction system"/>
    <property type="evidence" value="ECO:0007669"/>
    <property type="project" value="UniProtKB-KW"/>
</dbReference>
<dbReference type="InterPro" id="IPR025497">
    <property type="entry name" value="PatA-like_N"/>
</dbReference>
<evidence type="ECO:0000256" key="3">
    <source>
        <dbReference type="PROSITE-ProRule" id="PRU00169"/>
    </source>
</evidence>
<evidence type="ECO:0000313" key="5">
    <source>
        <dbReference type="EMBL" id="CUR32055.1"/>
    </source>
</evidence>
<dbReference type="InterPro" id="IPR024186">
    <property type="entry name" value="Sig_transdc_resp-reg_PatA"/>
</dbReference>
<keyword evidence="6" id="KW-1185">Reference proteome</keyword>
<dbReference type="Pfam" id="PF00072">
    <property type="entry name" value="Response_reg"/>
    <property type="match status" value="1"/>
</dbReference>
<evidence type="ECO:0000313" key="6">
    <source>
        <dbReference type="Proteomes" id="UP000184315"/>
    </source>
</evidence>
<keyword evidence="2" id="KW-0364">Heterocyst</keyword>
<dbReference type="Gene3D" id="3.40.50.2300">
    <property type="match status" value="1"/>
</dbReference>
<dbReference type="STRING" id="671072.PL9214430027"/>
<dbReference type="AlphaFoldDB" id="A0A1J1LHQ5"/>
<dbReference type="InterPro" id="IPR001789">
    <property type="entry name" value="Sig_transdc_resp-reg_receiver"/>
</dbReference>
<dbReference type="GO" id="GO:0030428">
    <property type="term" value="C:cell septum"/>
    <property type="evidence" value="ECO:0007669"/>
    <property type="project" value="UniProtKB-SubCell"/>
</dbReference>
<feature type="modified residue" description="4-aspartylphosphate" evidence="3">
    <location>
        <position position="319"/>
    </location>
</feature>
<dbReference type="SMART" id="SM00448">
    <property type="entry name" value="REC"/>
    <property type="match status" value="1"/>
</dbReference>
<protein>
    <recommendedName>
        <fullName evidence="2">Protein PatA</fullName>
    </recommendedName>
</protein>
<organism evidence="5 6">
    <name type="scientific">Planktothrix tepida PCC 9214</name>
    <dbReference type="NCBI Taxonomy" id="671072"/>
    <lineage>
        <taxon>Bacteria</taxon>
        <taxon>Bacillati</taxon>
        <taxon>Cyanobacteriota</taxon>
        <taxon>Cyanophyceae</taxon>
        <taxon>Oscillatoriophycideae</taxon>
        <taxon>Oscillatoriales</taxon>
        <taxon>Microcoleaceae</taxon>
        <taxon>Planktothrix</taxon>
    </lineage>
</organism>
<gene>
    <name evidence="5" type="ORF">PL9214430027</name>
</gene>
<evidence type="ECO:0000256" key="2">
    <source>
        <dbReference type="PIRNR" id="PIRNR005897"/>
    </source>
</evidence>
<dbReference type="PROSITE" id="PS50110">
    <property type="entry name" value="RESPONSE_REGULATORY"/>
    <property type="match status" value="1"/>
</dbReference>
<comment type="function">
    <text evidence="2">Controls heterocyst pattern formation.</text>
</comment>
<sequence>MQGSLNEIDIRSILQLIELGQRTGELMVEAYSSSQMATEIERHPSRLTGQCWLVFSWNGRIIYAGQSEGSLMRLRDYLRRYKAETVLAQLEVPSIASVNAPEYGYLWVLLEHQVITPAIARNIVHCMVQETLFDLLSLHQGAFIFEMGSALAPQLTTLEISPLLANIFKQVQEWKKFHPHITSPNQCPLITDRSKLQETVRPQVFETLNRWADGQTSIRQIARHLHRDIVMVTKAIYPFVQQGLVQLLAPHPENPLTTLEPFTDRNRSPRIVCIDDDLVIRQTVEFILKEHGYEATAIGNPLKALSLVFQLKPDLILCDIAMPELNGYEICAMLRNSTAFRQTPIVMLTGIDGFIDRLKARMIRATNYLTKPFGDAELLTLVETYIGPGKLTNTAKESKLEEEFMSELETL</sequence>
<reference evidence="6" key="1">
    <citation type="submission" date="2015-10" db="EMBL/GenBank/DDBJ databases">
        <authorList>
            <person name="Regsiter A."/>
            <person name="william w."/>
        </authorList>
    </citation>
    <scope>NUCLEOTIDE SEQUENCE [LARGE SCALE GENOMIC DNA]</scope>
</reference>
<dbReference type="PANTHER" id="PTHR44591">
    <property type="entry name" value="STRESS RESPONSE REGULATOR PROTEIN 1"/>
    <property type="match status" value="1"/>
</dbReference>
<accession>A0A1J1LHQ5</accession>
<dbReference type="OrthoDB" id="525404at2"/>
<dbReference type="RefSeq" id="WP_072718822.1">
    <property type="nucleotide sequence ID" value="NZ_LN889796.1"/>
</dbReference>
<feature type="domain" description="Response regulatory" evidence="4">
    <location>
        <begin position="270"/>
        <end position="386"/>
    </location>
</feature>